<dbReference type="AlphaFoldDB" id="A0A164QBX4"/>
<accession>A0A164QBX4</accession>
<dbReference type="Proteomes" id="UP000076722">
    <property type="component" value="Unassembled WGS sequence"/>
</dbReference>
<gene>
    <name evidence="1" type="ORF">SISNIDRAFT_458730</name>
</gene>
<reference evidence="1 2" key="1">
    <citation type="journal article" date="2016" name="Mol. Biol. Evol.">
        <title>Comparative Genomics of Early-Diverging Mushroom-Forming Fungi Provides Insights into the Origins of Lignocellulose Decay Capabilities.</title>
        <authorList>
            <person name="Nagy L.G."/>
            <person name="Riley R."/>
            <person name="Tritt A."/>
            <person name="Adam C."/>
            <person name="Daum C."/>
            <person name="Floudas D."/>
            <person name="Sun H."/>
            <person name="Yadav J.S."/>
            <person name="Pangilinan J."/>
            <person name="Larsson K.H."/>
            <person name="Matsuura K."/>
            <person name="Barry K."/>
            <person name="Labutti K."/>
            <person name="Kuo R."/>
            <person name="Ohm R.A."/>
            <person name="Bhattacharya S.S."/>
            <person name="Shirouzu T."/>
            <person name="Yoshinaga Y."/>
            <person name="Martin F.M."/>
            <person name="Grigoriev I.V."/>
            <person name="Hibbett D.S."/>
        </authorList>
    </citation>
    <scope>NUCLEOTIDE SEQUENCE [LARGE SCALE GENOMIC DNA]</scope>
    <source>
        <strain evidence="1 2">HHB9708</strain>
    </source>
</reference>
<keyword evidence="2" id="KW-1185">Reference proteome</keyword>
<protein>
    <submittedName>
        <fullName evidence="1">Uncharacterized protein</fullName>
    </submittedName>
</protein>
<sequence length="207" mass="23148">MSAISAVPGQANLNSTTMQVNDQLSEPTILKGYRISPADLVKIYKRGVLKTPDAPIPDKKTMVDVNSGTMGYLKGITGLSVQSQFMWQTQSYLIYIEPTYKTRSRRFGLVPIPPSQADLETWGNLLVERLPILLDELGLRHDASIESYEVHARQEEKSTVVRTAVFMQLCLDEGLLGDSPEAKDVVRRLFSFALEFPVEQDVADEDE</sequence>
<name>A0A164QBX4_9AGAM</name>
<proteinExistence type="predicted"/>
<organism evidence="1 2">
    <name type="scientific">Sistotremastrum niveocremeum HHB9708</name>
    <dbReference type="NCBI Taxonomy" id="1314777"/>
    <lineage>
        <taxon>Eukaryota</taxon>
        <taxon>Fungi</taxon>
        <taxon>Dikarya</taxon>
        <taxon>Basidiomycota</taxon>
        <taxon>Agaricomycotina</taxon>
        <taxon>Agaricomycetes</taxon>
        <taxon>Sistotremastrales</taxon>
        <taxon>Sistotremastraceae</taxon>
        <taxon>Sertulicium</taxon>
        <taxon>Sertulicium niveocremeum</taxon>
    </lineage>
</organism>
<evidence type="ECO:0000313" key="2">
    <source>
        <dbReference type="Proteomes" id="UP000076722"/>
    </source>
</evidence>
<dbReference type="EMBL" id="KV419427">
    <property type="protein sequence ID" value="KZS89521.1"/>
    <property type="molecule type" value="Genomic_DNA"/>
</dbReference>
<evidence type="ECO:0000313" key="1">
    <source>
        <dbReference type="EMBL" id="KZS89521.1"/>
    </source>
</evidence>